<evidence type="ECO:0000313" key="1">
    <source>
        <dbReference type="EMBL" id="TQL77389.1"/>
    </source>
</evidence>
<name>A0A543AXT3_9ACTN</name>
<dbReference type="EMBL" id="VFOW01000001">
    <property type="protein sequence ID" value="TQL77389.1"/>
    <property type="molecule type" value="Genomic_DNA"/>
</dbReference>
<protein>
    <recommendedName>
        <fullName evidence="3">Methylase</fullName>
    </recommendedName>
</protein>
<dbReference type="AlphaFoldDB" id="A0A543AXT3"/>
<dbReference type="Gene3D" id="3.40.50.150">
    <property type="entry name" value="Vaccinia Virus protein VP39"/>
    <property type="match status" value="1"/>
</dbReference>
<dbReference type="InterPro" id="IPR029063">
    <property type="entry name" value="SAM-dependent_MTases_sf"/>
</dbReference>
<dbReference type="RefSeq" id="WP_142040197.1">
    <property type="nucleotide sequence ID" value="NZ_JBHTGS010000001.1"/>
</dbReference>
<reference evidence="1 2" key="1">
    <citation type="submission" date="2019-06" db="EMBL/GenBank/DDBJ databases">
        <title>Sequencing the genomes of 1000 actinobacteria strains.</title>
        <authorList>
            <person name="Klenk H.-P."/>
        </authorList>
    </citation>
    <scope>NUCLEOTIDE SEQUENCE [LARGE SCALE GENOMIC DNA]</scope>
    <source>
        <strain evidence="1 2">DSM 45928</strain>
    </source>
</reference>
<dbReference type="OrthoDB" id="5498854at2"/>
<evidence type="ECO:0000313" key="2">
    <source>
        <dbReference type="Proteomes" id="UP000317043"/>
    </source>
</evidence>
<keyword evidence="2" id="KW-1185">Reference proteome</keyword>
<comment type="caution">
    <text evidence="1">The sequence shown here is derived from an EMBL/GenBank/DDBJ whole genome shotgun (WGS) entry which is preliminary data.</text>
</comment>
<gene>
    <name evidence="1" type="ORF">FB566_2948</name>
</gene>
<sequence length="261" mass="29272">MRPRGVITRGTTAHNRLRRLDRWLKPPNHPQPLVVDLGFGADPVTTVEWYDRLWKQRGAVRVIGLEIDPQRVAYAQSATIPGKREFRLGGFELAGLKPHLVRAMNVLRQYPESEVAQVWRLIAANLAPDGRFIDGTSSELGRVASWISHDTRRPVTLTFAVDLRTMTTPAVLAERLPKALIHRNIPGEPVHELLTALESAWRHCAPYRAFGPRDRWRRSLDTLAGAGWPVRETPARRRDGTLTVTWSAVAPRSGPMAETAG</sequence>
<dbReference type="InParanoid" id="A0A543AXT3"/>
<accession>A0A543AXT3</accession>
<proteinExistence type="predicted"/>
<organism evidence="1 2">
    <name type="scientific">Stackebrandtia endophytica</name>
    <dbReference type="NCBI Taxonomy" id="1496996"/>
    <lineage>
        <taxon>Bacteria</taxon>
        <taxon>Bacillati</taxon>
        <taxon>Actinomycetota</taxon>
        <taxon>Actinomycetes</taxon>
        <taxon>Glycomycetales</taxon>
        <taxon>Glycomycetaceae</taxon>
        <taxon>Stackebrandtia</taxon>
    </lineage>
</organism>
<dbReference type="SUPFAM" id="SSF53335">
    <property type="entry name" value="S-adenosyl-L-methionine-dependent methyltransferases"/>
    <property type="match status" value="1"/>
</dbReference>
<dbReference type="Proteomes" id="UP000317043">
    <property type="component" value="Unassembled WGS sequence"/>
</dbReference>
<evidence type="ECO:0008006" key="3">
    <source>
        <dbReference type="Google" id="ProtNLM"/>
    </source>
</evidence>